<keyword evidence="1" id="KW-0560">Oxidoreductase</keyword>
<evidence type="ECO:0000256" key="3">
    <source>
        <dbReference type="SAM" id="MobiDB-lite"/>
    </source>
</evidence>
<gene>
    <name evidence="5" type="ORF">VB739_02830</name>
</gene>
<keyword evidence="6" id="KW-1185">Reference proteome</keyword>
<dbReference type="EMBL" id="JAYGHY010000005">
    <property type="protein sequence ID" value="MEA5441479.1"/>
    <property type="molecule type" value="Genomic_DNA"/>
</dbReference>
<name>A0ABU5SSJ6_9CYAN</name>
<evidence type="ECO:0000313" key="5">
    <source>
        <dbReference type="EMBL" id="MEA5441479.1"/>
    </source>
</evidence>
<dbReference type="InterPro" id="IPR002938">
    <property type="entry name" value="FAD-bd"/>
</dbReference>
<organism evidence="5 6">
    <name type="scientific">Cyanobium gracile UHCC 0281</name>
    <dbReference type="NCBI Taxonomy" id="3110309"/>
    <lineage>
        <taxon>Bacteria</taxon>
        <taxon>Bacillati</taxon>
        <taxon>Cyanobacteriota</taxon>
        <taxon>Cyanophyceae</taxon>
        <taxon>Synechococcales</taxon>
        <taxon>Prochlorococcaceae</taxon>
        <taxon>Cyanobium</taxon>
    </lineage>
</organism>
<evidence type="ECO:0000256" key="2">
    <source>
        <dbReference type="ARBA" id="ARBA00023033"/>
    </source>
</evidence>
<accession>A0ABU5SSJ6</accession>
<sequence length="386" mass="41427">MSSAPAGLRIAVVGAGSSGLLLSVILQRQGHRVTLFERSPRLRSDGCGILLVKSGVEAVAAAAIPGLLDDLLAGGHPVQRFVFRNLRGDLIEASPADRQAGELPSLLIHRRAILDALWRHFDPAGFQGGRSLVSWSQSDAGVEAKFAEGPPWTGDLLIGADGIFSKVAALLRPDRRLQYLGDRVWRGVVTDETFCAGGDFFVYARGRGIYANFFDLGPDGEGQGRTHWGFFQEEELPDDRGSRQRLLEEGVPAAALAKLPADAAAIISATAPEGVVANWSFDIDPLPAFVAGRVALIGDAAHAMSSSQARGMTAGLEDAVALAAWLAPGSCATPELALQRYQQERLPVVHRYQQRSRQVSHRTGRKRPPSRDSAGAQPPEQHQKML</sequence>
<dbReference type="SUPFAM" id="SSF51905">
    <property type="entry name" value="FAD/NAD(P)-binding domain"/>
    <property type="match status" value="1"/>
</dbReference>
<evidence type="ECO:0000256" key="1">
    <source>
        <dbReference type="ARBA" id="ARBA00023002"/>
    </source>
</evidence>
<evidence type="ECO:0000259" key="4">
    <source>
        <dbReference type="Pfam" id="PF01494"/>
    </source>
</evidence>
<protein>
    <submittedName>
        <fullName evidence="5">NAD(P)/FAD-dependent oxidoreductase</fullName>
    </submittedName>
</protein>
<feature type="domain" description="FAD-binding" evidence="4">
    <location>
        <begin position="10"/>
        <end position="355"/>
    </location>
</feature>
<comment type="caution">
    <text evidence="5">The sequence shown here is derived from an EMBL/GenBank/DDBJ whole genome shotgun (WGS) entry which is preliminary data.</text>
</comment>
<dbReference type="PANTHER" id="PTHR13789">
    <property type="entry name" value="MONOOXYGENASE"/>
    <property type="match status" value="1"/>
</dbReference>
<feature type="region of interest" description="Disordered" evidence="3">
    <location>
        <begin position="349"/>
        <end position="386"/>
    </location>
</feature>
<dbReference type="PRINTS" id="PR00420">
    <property type="entry name" value="RNGMNOXGNASE"/>
</dbReference>
<feature type="compositionally biased region" description="Basic residues" evidence="3">
    <location>
        <begin position="352"/>
        <end position="368"/>
    </location>
</feature>
<proteinExistence type="predicted"/>
<dbReference type="Proteomes" id="UP001302329">
    <property type="component" value="Unassembled WGS sequence"/>
</dbReference>
<reference evidence="5 6" key="1">
    <citation type="submission" date="2023-12" db="EMBL/GenBank/DDBJ databases">
        <title>Baltic Sea Cyanobacteria.</title>
        <authorList>
            <person name="Delbaje E."/>
            <person name="Fewer D.P."/>
            <person name="Shishido T.K."/>
        </authorList>
    </citation>
    <scope>NUCLEOTIDE SEQUENCE [LARGE SCALE GENOMIC DNA]</scope>
    <source>
        <strain evidence="5 6">UHCC 0281</strain>
    </source>
</reference>
<dbReference type="InterPro" id="IPR036188">
    <property type="entry name" value="FAD/NAD-bd_sf"/>
</dbReference>
<dbReference type="InterPro" id="IPR050493">
    <property type="entry name" value="FAD-dep_Monooxygenase_BioMet"/>
</dbReference>
<dbReference type="RefSeq" id="WP_323355614.1">
    <property type="nucleotide sequence ID" value="NZ_JAYGHY010000005.1"/>
</dbReference>
<dbReference type="Pfam" id="PF01494">
    <property type="entry name" value="FAD_binding_3"/>
    <property type="match status" value="1"/>
</dbReference>
<evidence type="ECO:0000313" key="6">
    <source>
        <dbReference type="Proteomes" id="UP001302329"/>
    </source>
</evidence>
<keyword evidence="2" id="KW-0503">Monooxygenase</keyword>
<dbReference type="PANTHER" id="PTHR13789:SF309">
    <property type="entry name" value="PUTATIVE (AFU_ORTHOLOGUE AFUA_6G14510)-RELATED"/>
    <property type="match status" value="1"/>
</dbReference>
<dbReference type="Gene3D" id="3.50.50.60">
    <property type="entry name" value="FAD/NAD(P)-binding domain"/>
    <property type="match status" value="1"/>
</dbReference>